<keyword evidence="4 6" id="KW-0963">Cytoplasm</keyword>
<dbReference type="Pfam" id="PF03464">
    <property type="entry name" value="eRF1_2"/>
    <property type="match status" value="1"/>
</dbReference>
<dbReference type="InterPro" id="IPR042226">
    <property type="entry name" value="eFR1_2_sf"/>
</dbReference>
<dbReference type="GO" id="GO:0005737">
    <property type="term" value="C:cytoplasm"/>
    <property type="evidence" value="ECO:0007669"/>
    <property type="project" value="UniProtKB-SubCell"/>
</dbReference>
<dbReference type="AlphaFoldDB" id="A0A8H5BF62"/>
<dbReference type="Proteomes" id="UP000567179">
    <property type="component" value="Unassembled WGS sequence"/>
</dbReference>
<organism evidence="8 9">
    <name type="scientific">Psilocybe cf. subviscida</name>
    <dbReference type="NCBI Taxonomy" id="2480587"/>
    <lineage>
        <taxon>Eukaryota</taxon>
        <taxon>Fungi</taxon>
        <taxon>Dikarya</taxon>
        <taxon>Basidiomycota</taxon>
        <taxon>Agaricomycotina</taxon>
        <taxon>Agaricomycetes</taxon>
        <taxon>Agaricomycetidae</taxon>
        <taxon>Agaricales</taxon>
        <taxon>Agaricineae</taxon>
        <taxon>Strophariaceae</taxon>
        <taxon>Psilocybe</taxon>
    </lineage>
</organism>
<dbReference type="EMBL" id="JAACJJ010000028">
    <property type="protein sequence ID" value="KAF5322235.1"/>
    <property type="molecule type" value="Genomic_DNA"/>
</dbReference>
<dbReference type="SUPFAM" id="SSF55315">
    <property type="entry name" value="L30e-like"/>
    <property type="match status" value="1"/>
</dbReference>
<dbReference type="GO" id="GO:0071025">
    <property type="term" value="P:RNA surveillance"/>
    <property type="evidence" value="ECO:0007669"/>
    <property type="project" value="InterPro"/>
</dbReference>
<reference evidence="8 9" key="1">
    <citation type="journal article" date="2020" name="ISME J.">
        <title>Uncovering the hidden diversity of litter-decomposition mechanisms in mushroom-forming fungi.</title>
        <authorList>
            <person name="Floudas D."/>
            <person name="Bentzer J."/>
            <person name="Ahren D."/>
            <person name="Johansson T."/>
            <person name="Persson P."/>
            <person name="Tunlid A."/>
        </authorList>
    </citation>
    <scope>NUCLEOTIDE SEQUENCE [LARGE SCALE GENOMIC DNA]</scope>
    <source>
        <strain evidence="8 9">CBS 101986</strain>
    </source>
</reference>
<dbReference type="Pfam" id="PF03465">
    <property type="entry name" value="eRF1_3"/>
    <property type="match status" value="1"/>
</dbReference>
<dbReference type="SUPFAM" id="SSF159065">
    <property type="entry name" value="Dom34/Pelota N-terminal domain-like"/>
    <property type="match status" value="1"/>
</dbReference>
<dbReference type="SMART" id="SM01194">
    <property type="entry name" value="eRF1_1"/>
    <property type="match status" value="1"/>
</dbReference>
<dbReference type="GO" id="GO:0046872">
    <property type="term" value="F:metal ion binding"/>
    <property type="evidence" value="ECO:0007669"/>
    <property type="project" value="UniProtKB-KW"/>
</dbReference>
<comment type="function">
    <text evidence="6">Component of the Dom34-Hbs1 complex, a complex that recognizes stalled ribosomes and triggers the No-Go Decay (NGD) pathway (PubMed:20890290). In the Dom34-Hbs1 complex, dom34 recognizes ribosomes stalled at the 3' end of an mRNA and engages stalled ribosomes by destabilizing mRNA in the mRNA channel. Following ribosome-binding, the Dom34-Hbs1 complex promotes the disassembly of stalled ribosomes, followed by degradation of damaged mRNAs as part of the NGD pathway.</text>
</comment>
<comment type="cofactor">
    <cofactor evidence="1 6">
        <name>a divalent metal cation</name>
        <dbReference type="ChEBI" id="CHEBI:60240"/>
    </cofactor>
</comment>
<feature type="domain" description="eRF1/Pelota-like N-terminal" evidence="7">
    <location>
        <begin position="1"/>
        <end position="149"/>
    </location>
</feature>
<name>A0A8H5BF62_9AGAR</name>
<dbReference type="NCBIfam" id="TIGR00111">
    <property type="entry name" value="pelota"/>
    <property type="match status" value="1"/>
</dbReference>
<comment type="similarity">
    <text evidence="3 6">Belongs to the eukaryotic release factor 1 family. Pelota subfamily.</text>
</comment>
<dbReference type="OrthoDB" id="10249111at2759"/>
<dbReference type="Gene3D" id="3.30.420.60">
    <property type="entry name" value="eRF1 domain 2"/>
    <property type="match status" value="1"/>
</dbReference>
<evidence type="ECO:0000256" key="3">
    <source>
        <dbReference type="ARBA" id="ARBA00009504"/>
    </source>
</evidence>
<dbReference type="Gene3D" id="2.30.30.870">
    <property type="entry name" value="Pelota, domain A"/>
    <property type="match status" value="1"/>
</dbReference>
<dbReference type="GO" id="GO:0032790">
    <property type="term" value="P:ribosome disassembly"/>
    <property type="evidence" value="ECO:0007669"/>
    <property type="project" value="TreeGrafter"/>
</dbReference>
<keyword evidence="9" id="KW-1185">Reference proteome</keyword>
<protein>
    <recommendedName>
        <fullName evidence="6">Protein DOM34 homolog</fullName>
    </recommendedName>
</protein>
<evidence type="ECO:0000256" key="5">
    <source>
        <dbReference type="ARBA" id="ARBA00022723"/>
    </source>
</evidence>
<comment type="caution">
    <text evidence="8">The sequence shown here is derived from an EMBL/GenBank/DDBJ whole genome shotgun (WGS) entry which is preliminary data.</text>
</comment>
<dbReference type="GO" id="GO:0070481">
    <property type="term" value="P:nuclear-transcribed mRNA catabolic process, non-stop decay"/>
    <property type="evidence" value="ECO:0007669"/>
    <property type="project" value="InterPro"/>
</dbReference>
<dbReference type="InterPro" id="IPR029064">
    <property type="entry name" value="Ribosomal_eL30-like_sf"/>
</dbReference>
<dbReference type="GO" id="GO:0070651">
    <property type="term" value="P:nonfunctional rRNA decay"/>
    <property type="evidence" value="ECO:0007669"/>
    <property type="project" value="TreeGrafter"/>
</dbReference>
<dbReference type="PANTHER" id="PTHR10853">
    <property type="entry name" value="PELOTA"/>
    <property type="match status" value="1"/>
</dbReference>
<dbReference type="InterPro" id="IPR038069">
    <property type="entry name" value="Pelota/DOM34_N"/>
</dbReference>
<evidence type="ECO:0000256" key="4">
    <source>
        <dbReference type="ARBA" id="ARBA00022490"/>
    </source>
</evidence>
<comment type="subcellular location">
    <subcellularLocation>
        <location evidence="2 6">Cytoplasm</location>
    </subcellularLocation>
</comment>
<dbReference type="Pfam" id="PF26356">
    <property type="entry name" value="Pelota_N"/>
    <property type="match status" value="1"/>
</dbReference>
<dbReference type="GO" id="GO:0070966">
    <property type="term" value="P:nuclear-transcribed mRNA catabolic process, no-go decay"/>
    <property type="evidence" value="ECO:0007669"/>
    <property type="project" value="InterPro"/>
</dbReference>
<dbReference type="PANTHER" id="PTHR10853:SF0">
    <property type="entry name" value="PROTEIN PELOTA HOMOLOG"/>
    <property type="match status" value="1"/>
</dbReference>
<evidence type="ECO:0000256" key="1">
    <source>
        <dbReference type="ARBA" id="ARBA00001968"/>
    </source>
</evidence>
<dbReference type="InterPro" id="IPR005140">
    <property type="entry name" value="eRF1_Pelota-like_N"/>
</dbReference>
<sequence length="417" mass="45758">MKLVNKFIDKHGAGHVTLRPEDDEDMWHLYNLIQEGDTVRAPAVRRITSVSSTGSTDSHRVKLNLTLQVKKVIFAPGGAPANQEGGNAGAAQDESSAVLHINGPVISENDYVKLGAYHTLDVEAFRDVRIEKEDGWDSVALGRVEEAIVPGRGAEVGAVVCGEGQATFCLLSQHMTLVTHRLNVPIPRKASATGASHHEKGLLKFYTTLFDAFLRHIPYANPSLKAIVIASPGWVRDSVYDFILTESLNRGDKALHKAMKEKCIKVHISSPHVHSLVEVLKSPEVSSRLKETKFGKEGVTLDKFFKMLGSDEMRAWYGPDHVRLAADRGAIGTLLISDDLFRSSDPTTRKGYVALVEAVQYNGGEVVIFSSMHESGQQLNQLTGIAAILTFPLDVEVVEAEEREEAEAQNSQQEEEM</sequence>
<dbReference type="FunFam" id="2.30.30.870:FF:000001">
    <property type="entry name" value="Protein pelota homolog"/>
    <property type="match status" value="1"/>
</dbReference>
<dbReference type="InterPro" id="IPR005142">
    <property type="entry name" value="eRF1_3"/>
</dbReference>
<evidence type="ECO:0000256" key="2">
    <source>
        <dbReference type="ARBA" id="ARBA00004496"/>
    </source>
</evidence>
<dbReference type="SUPFAM" id="SSF53137">
    <property type="entry name" value="Translational machinery components"/>
    <property type="match status" value="1"/>
</dbReference>
<dbReference type="FunFam" id="3.30.1330.30:FF:000008">
    <property type="entry name" value="Protein pelota homolog"/>
    <property type="match status" value="1"/>
</dbReference>
<proteinExistence type="inferred from homology"/>
<accession>A0A8H5BF62</accession>
<dbReference type="Gene3D" id="3.30.1330.30">
    <property type="match status" value="1"/>
</dbReference>
<evidence type="ECO:0000256" key="6">
    <source>
        <dbReference type="RuleBase" id="RU362019"/>
    </source>
</evidence>
<dbReference type="InterPro" id="IPR005141">
    <property type="entry name" value="eRF1_2"/>
</dbReference>
<dbReference type="InterPro" id="IPR004405">
    <property type="entry name" value="TF_pelota"/>
</dbReference>
<evidence type="ECO:0000259" key="7">
    <source>
        <dbReference type="SMART" id="SM01194"/>
    </source>
</evidence>
<evidence type="ECO:0000313" key="8">
    <source>
        <dbReference type="EMBL" id="KAF5322235.1"/>
    </source>
</evidence>
<evidence type="ECO:0000313" key="9">
    <source>
        <dbReference type="Proteomes" id="UP000567179"/>
    </source>
</evidence>
<gene>
    <name evidence="8" type="ORF">D9619_000826</name>
</gene>
<keyword evidence="5 6" id="KW-0479">Metal-binding</keyword>
<dbReference type="InterPro" id="IPR058547">
    <property type="entry name" value="Pelota_N"/>
</dbReference>